<evidence type="ECO:0000313" key="2">
    <source>
        <dbReference type="EMBL" id="CAH1991613.1"/>
    </source>
</evidence>
<reference evidence="2" key="1">
    <citation type="submission" date="2022-03" db="EMBL/GenBank/DDBJ databases">
        <authorList>
            <person name="Sayadi A."/>
        </authorList>
    </citation>
    <scope>NUCLEOTIDE SEQUENCE</scope>
</reference>
<evidence type="ECO:0000313" key="1">
    <source>
        <dbReference type="EMBL" id="CAH1988507.1"/>
    </source>
</evidence>
<organism evidence="2 3">
    <name type="scientific">Acanthoscelides obtectus</name>
    <name type="common">Bean weevil</name>
    <name type="synonym">Bruchus obtectus</name>
    <dbReference type="NCBI Taxonomy" id="200917"/>
    <lineage>
        <taxon>Eukaryota</taxon>
        <taxon>Metazoa</taxon>
        <taxon>Ecdysozoa</taxon>
        <taxon>Arthropoda</taxon>
        <taxon>Hexapoda</taxon>
        <taxon>Insecta</taxon>
        <taxon>Pterygota</taxon>
        <taxon>Neoptera</taxon>
        <taxon>Endopterygota</taxon>
        <taxon>Coleoptera</taxon>
        <taxon>Polyphaga</taxon>
        <taxon>Cucujiformia</taxon>
        <taxon>Chrysomeloidea</taxon>
        <taxon>Chrysomelidae</taxon>
        <taxon>Bruchinae</taxon>
        <taxon>Bruchini</taxon>
        <taxon>Acanthoscelides</taxon>
    </lineage>
</organism>
<dbReference type="EMBL" id="CAKOFQ010007119">
    <property type="protein sequence ID" value="CAH1991613.1"/>
    <property type="molecule type" value="Genomic_DNA"/>
</dbReference>
<dbReference type="Proteomes" id="UP001152888">
    <property type="component" value="Unassembled WGS sequence"/>
</dbReference>
<protein>
    <submittedName>
        <fullName evidence="2">Uncharacterized protein</fullName>
    </submittedName>
</protein>
<comment type="caution">
    <text evidence="2">The sequence shown here is derived from an EMBL/GenBank/DDBJ whole genome shotgun (WGS) entry which is preliminary data.</text>
</comment>
<evidence type="ECO:0000313" key="3">
    <source>
        <dbReference type="Proteomes" id="UP001152888"/>
    </source>
</evidence>
<sequence>MCACCMHTNFHRWSLCGVPTFPLYLPTASRDDSRKNSLSQYIFRTIPSFVGTSGFNFCIFK</sequence>
<dbReference type="AlphaFoldDB" id="A0A9P0L657"/>
<name>A0A9P0L657_ACAOB</name>
<proteinExistence type="predicted"/>
<keyword evidence="3" id="KW-1185">Reference proteome</keyword>
<accession>A0A9P0L657</accession>
<gene>
    <name evidence="1" type="ORF">ACAOBT_LOCUS18530</name>
    <name evidence="2" type="ORF">ACAOBT_LOCUS20392</name>
</gene>
<dbReference type="EMBL" id="CAKOFQ010007046">
    <property type="protein sequence ID" value="CAH1988507.1"/>
    <property type="molecule type" value="Genomic_DNA"/>
</dbReference>